<accession>A0ABW8MZP4</accession>
<comment type="caution">
    <text evidence="3">The sequence shown here is derived from an EMBL/GenBank/DDBJ whole genome shotgun (WGS) entry which is preliminary data.</text>
</comment>
<organism evidence="3 4">
    <name type="scientific">Paenarthrobacter histidinolovorans</name>
    <dbReference type="NCBI Taxonomy" id="43664"/>
    <lineage>
        <taxon>Bacteria</taxon>
        <taxon>Bacillati</taxon>
        <taxon>Actinomycetota</taxon>
        <taxon>Actinomycetes</taxon>
        <taxon>Micrococcales</taxon>
        <taxon>Micrococcaceae</taxon>
        <taxon>Paenarthrobacter</taxon>
    </lineage>
</organism>
<protein>
    <submittedName>
        <fullName evidence="3">Polysaccharide pyruvyl transferase WcaK-like protein</fullName>
    </submittedName>
</protein>
<proteinExistence type="predicted"/>
<evidence type="ECO:0000256" key="1">
    <source>
        <dbReference type="SAM" id="MobiDB-lite"/>
    </source>
</evidence>
<dbReference type="EMBL" id="JBIYEW010000002">
    <property type="protein sequence ID" value="MFK4637231.1"/>
    <property type="molecule type" value="Genomic_DNA"/>
</dbReference>
<reference evidence="3 4" key="1">
    <citation type="submission" date="2024-10" db="EMBL/GenBank/DDBJ databases">
        <title>Novel secondary metabolite-producing bacteria for plant disease control.</title>
        <authorList>
            <person name="Chevrette M."/>
        </authorList>
    </citation>
    <scope>NUCLEOTIDE SEQUENCE [LARGE SCALE GENOMIC DNA]</scope>
    <source>
        <strain evidence="3 4">J30 TE3557</strain>
    </source>
</reference>
<dbReference type="Proteomes" id="UP001620520">
    <property type="component" value="Unassembled WGS sequence"/>
</dbReference>
<sequence>MNPYIMLTTTRSATDKRCHDVGTRAVSGPVTFRGCLRCIFMPSVYLISPAGHPNYGDELIAAGWLRHLSQTHPEHDVWLDCPNPGLASVLFSALHPRLRVTNTLWRASWEAGSDDPAVVTNRVLDVVRNFGTPAYDLGLERLYEVESFHLLGGGYINRLWPKNAGLVAGAAAVGSLTGARLYATGLSVVPLLQAPTAMQDSGSSVIELLRGFDHVSVRDEPSAALLGLELGLDDAFLAAEYELRKGLERGGADMVVCLQSDLQSEEQRRQVAAGARELISDALAQGKTVQYIEAIPGVDRAGFDALRDLIRVEDFIPFASIWREGLPLRADQTWLTTRFHLHFMAAAAGATGKAINIRDGYYDIKHRSLIELGTGWSHVDAARTTSDTAPAPDANALSFSSMLNARSTQKSCEAFNLYPCQNDAVAHTQGPPPVSRQKPSARPPRGLLTALSHMFR</sequence>
<dbReference type="InterPro" id="IPR007345">
    <property type="entry name" value="Polysacch_pyruvyl_Trfase"/>
</dbReference>
<keyword evidence="4" id="KW-1185">Reference proteome</keyword>
<feature type="region of interest" description="Disordered" evidence="1">
    <location>
        <begin position="426"/>
        <end position="448"/>
    </location>
</feature>
<name>A0ABW8MZP4_9MICC</name>
<dbReference type="Pfam" id="PF04230">
    <property type="entry name" value="PS_pyruv_trans"/>
    <property type="match status" value="1"/>
</dbReference>
<feature type="domain" description="Polysaccharide pyruvyl transferase" evidence="2">
    <location>
        <begin position="54"/>
        <end position="249"/>
    </location>
</feature>
<evidence type="ECO:0000313" key="3">
    <source>
        <dbReference type="EMBL" id="MFK4637231.1"/>
    </source>
</evidence>
<evidence type="ECO:0000313" key="4">
    <source>
        <dbReference type="Proteomes" id="UP001620520"/>
    </source>
</evidence>
<gene>
    <name evidence="3" type="ORF">ABIA52_000120</name>
</gene>
<evidence type="ECO:0000259" key="2">
    <source>
        <dbReference type="Pfam" id="PF04230"/>
    </source>
</evidence>